<proteinExistence type="predicted"/>
<keyword evidence="1 3" id="KW-0378">Hydrolase</keyword>
<dbReference type="GO" id="GO:0016787">
    <property type="term" value="F:hydrolase activity"/>
    <property type="evidence" value="ECO:0007669"/>
    <property type="project" value="UniProtKB-KW"/>
</dbReference>
<keyword evidence="4" id="KW-1185">Reference proteome</keyword>
<protein>
    <submittedName>
        <fullName evidence="3">Alpha/beta hydrolase fold domain-containing protein</fullName>
    </submittedName>
</protein>
<feature type="domain" description="BD-FAE-like" evidence="2">
    <location>
        <begin position="62"/>
        <end position="151"/>
    </location>
</feature>
<dbReference type="InterPro" id="IPR049492">
    <property type="entry name" value="BD-FAE-like_dom"/>
</dbReference>
<dbReference type="RefSeq" id="WP_216876054.1">
    <property type="nucleotide sequence ID" value="NZ_JAERQM010000003.1"/>
</dbReference>
<dbReference type="Pfam" id="PF20434">
    <property type="entry name" value="BD-FAE"/>
    <property type="match status" value="1"/>
</dbReference>
<gene>
    <name evidence="3" type="ORF">JJQ90_13150</name>
</gene>
<accession>A0ABS6HA14</accession>
<evidence type="ECO:0000259" key="2">
    <source>
        <dbReference type="Pfam" id="PF20434"/>
    </source>
</evidence>
<dbReference type="InterPro" id="IPR050300">
    <property type="entry name" value="GDXG_lipolytic_enzyme"/>
</dbReference>
<evidence type="ECO:0000313" key="3">
    <source>
        <dbReference type="EMBL" id="MBU8544662.1"/>
    </source>
</evidence>
<evidence type="ECO:0000256" key="1">
    <source>
        <dbReference type="ARBA" id="ARBA00022801"/>
    </source>
</evidence>
<dbReference type="Proteomes" id="UP000689967">
    <property type="component" value="Unassembled WGS sequence"/>
</dbReference>
<evidence type="ECO:0000313" key="4">
    <source>
        <dbReference type="Proteomes" id="UP000689967"/>
    </source>
</evidence>
<reference evidence="3 4" key="1">
    <citation type="submission" date="2021-01" db="EMBL/GenBank/DDBJ databases">
        <title>Roseomonas sp. nov, a bacterium isolated from an oil production mixture in Yumen Oilfield.</title>
        <authorList>
            <person name="Wu D."/>
        </authorList>
    </citation>
    <scope>NUCLEOTIDE SEQUENCE [LARGE SCALE GENOMIC DNA]</scope>
    <source>
        <strain evidence="3 4">ROY-5-3</strain>
    </source>
</reference>
<dbReference type="PANTHER" id="PTHR48081">
    <property type="entry name" value="AB HYDROLASE SUPERFAMILY PROTEIN C4A8.06C"/>
    <property type="match status" value="1"/>
</dbReference>
<name>A0ABS6HA14_9PROT</name>
<sequence>MDKVWRDYDQAGLDAAYDQRVWAPDMAAWLARYRADTAAARAALKPQALSYGPHDCDLYPAQGAPRGVHLHIHGGAWRALGRDDSGFLAPAFCAAGFRVAVPDFSLLPARRLPDVVAELRACVAWLRPRGPIHLSGHSSGAHLAAVLATEMAFASVTLVSGVYDMEPVLLSARRLYVELTAEEALALSPIRHAARIHAPLRLAWGTDESPEFIRQSEAMAAATGAETFVLPGQNHFGAAYAPAQGALHAALTA</sequence>
<comment type="caution">
    <text evidence="3">The sequence shown here is derived from an EMBL/GenBank/DDBJ whole genome shotgun (WGS) entry which is preliminary data.</text>
</comment>
<dbReference type="PANTHER" id="PTHR48081:SF33">
    <property type="entry name" value="KYNURENINE FORMAMIDASE"/>
    <property type="match status" value="1"/>
</dbReference>
<dbReference type="EMBL" id="JAERQM010000003">
    <property type="protein sequence ID" value="MBU8544662.1"/>
    <property type="molecule type" value="Genomic_DNA"/>
</dbReference>
<organism evidence="3 4">
    <name type="scientific">Falsiroseomonas oleicola</name>
    <dbReference type="NCBI Taxonomy" id="2801474"/>
    <lineage>
        <taxon>Bacteria</taxon>
        <taxon>Pseudomonadati</taxon>
        <taxon>Pseudomonadota</taxon>
        <taxon>Alphaproteobacteria</taxon>
        <taxon>Acetobacterales</taxon>
        <taxon>Roseomonadaceae</taxon>
        <taxon>Falsiroseomonas</taxon>
    </lineage>
</organism>